<name>A0A090RNM8_9VIBR</name>
<evidence type="ECO:0000313" key="1">
    <source>
        <dbReference type="EMBL" id="GAL16876.1"/>
    </source>
</evidence>
<sequence length="45" mass="5013">MDLRHLVITGSLLGATTFPAVSGEFHIAGGAFFFSGRHFYWRDEP</sequence>
<comment type="caution">
    <text evidence="1">The sequence shown here is derived from an EMBL/GenBank/DDBJ whole genome shotgun (WGS) entry which is preliminary data.</text>
</comment>
<dbReference type="OrthoDB" id="7056944at2"/>
<proteinExistence type="predicted"/>
<protein>
    <submittedName>
        <fullName evidence="1">Uncharacterized protein</fullName>
    </submittedName>
</protein>
<dbReference type="EMBL" id="BBMR01000001">
    <property type="protein sequence ID" value="GAL16876.1"/>
    <property type="molecule type" value="Genomic_DNA"/>
</dbReference>
<dbReference type="STRING" id="990268.JCM19235_5425"/>
<accession>A0A090RNM8</accession>
<dbReference type="Proteomes" id="UP000029228">
    <property type="component" value="Unassembled WGS sequence"/>
</dbReference>
<keyword evidence="2" id="KW-1185">Reference proteome</keyword>
<gene>
    <name evidence="1" type="ORF">JCM19235_5425</name>
</gene>
<dbReference type="AlphaFoldDB" id="A0A090RNM8"/>
<evidence type="ECO:0000313" key="2">
    <source>
        <dbReference type="Proteomes" id="UP000029228"/>
    </source>
</evidence>
<reference evidence="1 2" key="2">
    <citation type="submission" date="2014-09" db="EMBL/GenBank/DDBJ databases">
        <authorList>
            <consortium name="NBRP consortium"/>
            <person name="Sawabe T."/>
            <person name="Meirelles P."/>
            <person name="Nakanishi M."/>
            <person name="Sayaka M."/>
            <person name="Hattori M."/>
            <person name="Ohkuma M."/>
        </authorList>
    </citation>
    <scope>NUCLEOTIDE SEQUENCE [LARGE SCALE GENOMIC DNA]</scope>
    <source>
        <strain evidence="2">JCM19235</strain>
    </source>
</reference>
<reference evidence="1 2" key="1">
    <citation type="submission" date="2014-09" db="EMBL/GenBank/DDBJ databases">
        <title>Vibrio maritimus JCM 19235. (C45) whole genome shotgun sequence.</title>
        <authorList>
            <person name="Sawabe T."/>
            <person name="Meirelles P."/>
            <person name="Nakanishi M."/>
            <person name="Sayaka M."/>
            <person name="Hattori M."/>
            <person name="Ohkuma M."/>
        </authorList>
    </citation>
    <scope>NUCLEOTIDE SEQUENCE [LARGE SCALE GENOMIC DNA]</scope>
    <source>
        <strain evidence="2">JCM19235</strain>
    </source>
</reference>
<organism evidence="1 2">
    <name type="scientific">Vibrio maritimus</name>
    <dbReference type="NCBI Taxonomy" id="990268"/>
    <lineage>
        <taxon>Bacteria</taxon>
        <taxon>Pseudomonadati</taxon>
        <taxon>Pseudomonadota</taxon>
        <taxon>Gammaproteobacteria</taxon>
        <taxon>Vibrionales</taxon>
        <taxon>Vibrionaceae</taxon>
        <taxon>Vibrio</taxon>
    </lineage>
</organism>